<name>A4G4M1_HERAR</name>
<dbReference type="AlphaFoldDB" id="A4G4M1"/>
<keyword evidence="2" id="KW-1185">Reference proteome</keyword>
<protein>
    <submittedName>
        <fullName evidence="1">Uncharacterized protein</fullName>
    </submittedName>
</protein>
<reference evidence="1 2" key="1">
    <citation type="journal article" date="2007" name="PLoS Genet.">
        <title>A tale of two oxidation states: bacterial colonization of arsenic-rich environments.</title>
        <authorList>
            <person name="Muller D."/>
            <person name="Medigue C."/>
            <person name="Koechler S."/>
            <person name="Barbe V."/>
            <person name="Barakat M."/>
            <person name="Talla E."/>
            <person name="Bonnefoy V."/>
            <person name="Krin E."/>
            <person name="Arsene-Ploetze F."/>
            <person name="Carapito C."/>
            <person name="Chandler M."/>
            <person name="Cournoyer B."/>
            <person name="Cruveiller S."/>
            <person name="Dossat C."/>
            <person name="Duval S."/>
            <person name="Heymann M."/>
            <person name="Leize E."/>
            <person name="Lieutaud A."/>
            <person name="Lievremont D."/>
            <person name="Makita Y."/>
            <person name="Mangenot S."/>
            <person name="Nitschke W."/>
            <person name="Ortet P."/>
            <person name="Perdrial N."/>
            <person name="Schoepp B."/>
            <person name="Siguier N."/>
            <person name="Simeonova D.D."/>
            <person name="Rouy Z."/>
            <person name="Segurens B."/>
            <person name="Turlin E."/>
            <person name="Vallenet D."/>
            <person name="Van Dorsselaer A."/>
            <person name="Weiss S."/>
            <person name="Weissenbach J."/>
            <person name="Lett M.C."/>
            <person name="Danchin A."/>
            <person name="Bertin P.N."/>
        </authorList>
    </citation>
    <scope>NUCLEOTIDE SEQUENCE [LARGE SCALE GENOMIC DNA]</scope>
    <source>
        <strain evidence="2">ULPAs1</strain>
    </source>
</reference>
<dbReference type="EMBL" id="CU207211">
    <property type="protein sequence ID" value="CAL61458.1"/>
    <property type="molecule type" value="Genomic_DNA"/>
</dbReference>
<organism evidence="1 2">
    <name type="scientific">Herminiimonas arsenicoxydans</name>
    <dbReference type="NCBI Taxonomy" id="204773"/>
    <lineage>
        <taxon>Bacteria</taxon>
        <taxon>Pseudomonadati</taxon>
        <taxon>Pseudomonadota</taxon>
        <taxon>Betaproteobacteria</taxon>
        <taxon>Burkholderiales</taxon>
        <taxon>Oxalobacteraceae</taxon>
        <taxon>Herminiimonas</taxon>
    </lineage>
</organism>
<evidence type="ECO:0000313" key="1">
    <source>
        <dbReference type="EMBL" id="CAL61458.1"/>
    </source>
</evidence>
<evidence type="ECO:0000313" key="2">
    <source>
        <dbReference type="Proteomes" id="UP000006697"/>
    </source>
</evidence>
<dbReference type="KEGG" id="har:HEAR1285"/>
<proteinExistence type="predicted"/>
<accession>A4G4M1</accession>
<dbReference type="HOGENOM" id="CLU_2649502_0_0_4"/>
<dbReference type="Proteomes" id="UP000006697">
    <property type="component" value="Chromosome"/>
</dbReference>
<gene>
    <name evidence="1" type="ordered locus">HEAR1285</name>
</gene>
<sequence>MRITINTYQPIHGTDATMSQNTLSYFFLIKCTFLRQYSIDEISSRHQNNGKPSAMWQQLRQTANTRDLTCKGDGII</sequence>
<dbReference type="STRING" id="204773.HEAR1285"/>